<dbReference type="Proteomes" id="UP000031189">
    <property type="component" value="Unassembled WGS sequence"/>
</dbReference>
<evidence type="ECO:0000313" key="2">
    <source>
        <dbReference type="Proteomes" id="UP000031189"/>
    </source>
</evidence>
<proteinExistence type="predicted"/>
<keyword evidence="2" id="KW-1185">Reference proteome</keyword>
<organism evidence="1 2">
    <name type="scientific">Terrisporobacter othiniensis</name>
    <dbReference type="NCBI Taxonomy" id="1577792"/>
    <lineage>
        <taxon>Bacteria</taxon>
        <taxon>Bacillati</taxon>
        <taxon>Bacillota</taxon>
        <taxon>Clostridia</taxon>
        <taxon>Peptostreptococcales</taxon>
        <taxon>Peptostreptococcaceae</taxon>
        <taxon>Terrisporobacter</taxon>
    </lineage>
</organism>
<dbReference type="RefSeq" id="WP_039680747.1">
    <property type="nucleotide sequence ID" value="NZ_JWHR01000121.1"/>
</dbReference>
<evidence type="ECO:0000313" key="1">
    <source>
        <dbReference type="EMBL" id="KHS56118.1"/>
    </source>
</evidence>
<gene>
    <name evidence="1" type="ORF">QX51_15205</name>
</gene>
<dbReference type="AlphaFoldDB" id="A0A0B3VTI0"/>
<dbReference type="STRING" id="1577792.QX51_15205"/>
<comment type="caution">
    <text evidence="1">The sequence shown here is derived from an EMBL/GenBank/DDBJ whole genome shotgun (WGS) entry which is preliminary data.</text>
</comment>
<accession>A0A0B3VTI0</accession>
<sequence length="64" mass="7409">MKILTSFSVIKMSEGLRLSYTYTEINEDGVAINNNVQESRFIVQDELKNSSNNIMTYIENNFLK</sequence>
<protein>
    <submittedName>
        <fullName evidence="1">Uncharacterized protein</fullName>
    </submittedName>
</protein>
<name>A0A0B3VTI0_9FIRM</name>
<dbReference type="OrthoDB" id="2074980at2"/>
<reference evidence="1 2" key="1">
    <citation type="submission" date="2014-12" db="EMBL/GenBank/DDBJ databases">
        <title>Draft genome sequence of Terrisporobacter sp. 08-306576, isolated from the blood culture of a bacteremia patient.</title>
        <authorList>
            <person name="Lund L.C."/>
            <person name="Sydenham T.V."/>
            <person name="Hogh S.V."/>
            <person name="Skov M.N."/>
            <person name="Kemp M."/>
            <person name="Justesen U.S."/>
        </authorList>
    </citation>
    <scope>NUCLEOTIDE SEQUENCE [LARGE SCALE GENOMIC DNA]</scope>
    <source>
        <strain evidence="1 2">08-306576</strain>
    </source>
</reference>
<dbReference type="EMBL" id="JWHR01000121">
    <property type="protein sequence ID" value="KHS56118.1"/>
    <property type="molecule type" value="Genomic_DNA"/>
</dbReference>